<dbReference type="AlphaFoldDB" id="A0A0F9SDN5"/>
<protein>
    <recommendedName>
        <fullName evidence="3">Chlorhexidine efflux transporter domain-containing protein</fullName>
    </recommendedName>
</protein>
<proteinExistence type="predicted"/>
<keyword evidence="1" id="KW-0472">Membrane</keyword>
<keyword evidence="1" id="KW-1133">Transmembrane helix</keyword>
<keyword evidence="1" id="KW-0812">Transmembrane</keyword>
<gene>
    <name evidence="2" type="ORF">LCGC14_0863870</name>
</gene>
<sequence>MRRLRIWACRVLLALSPLVVVAPFIIAKEGWTWDAVILAAIAYGVTEVIMAAVFVLVWGADV</sequence>
<comment type="caution">
    <text evidence="2">The sequence shown here is derived from an EMBL/GenBank/DDBJ whole genome shotgun (WGS) entry which is preliminary data.</text>
</comment>
<evidence type="ECO:0000313" key="2">
    <source>
        <dbReference type="EMBL" id="KKN27503.1"/>
    </source>
</evidence>
<feature type="transmembrane region" description="Helical" evidence="1">
    <location>
        <begin position="37"/>
        <end position="60"/>
    </location>
</feature>
<evidence type="ECO:0000256" key="1">
    <source>
        <dbReference type="SAM" id="Phobius"/>
    </source>
</evidence>
<dbReference type="EMBL" id="LAZR01002631">
    <property type="protein sequence ID" value="KKN27503.1"/>
    <property type="molecule type" value="Genomic_DNA"/>
</dbReference>
<reference evidence="2" key="1">
    <citation type="journal article" date="2015" name="Nature">
        <title>Complex archaea that bridge the gap between prokaryotes and eukaryotes.</title>
        <authorList>
            <person name="Spang A."/>
            <person name="Saw J.H."/>
            <person name="Jorgensen S.L."/>
            <person name="Zaremba-Niedzwiedzka K."/>
            <person name="Martijn J."/>
            <person name="Lind A.E."/>
            <person name="van Eijk R."/>
            <person name="Schleper C."/>
            <person name="Guy L."/>
            <person name="Ettema T.J."/>
        </authorList>
    </citation>
    <scope>NUCLEOTIDE SEQUENCE</scope>
</reference>
<accession>A0A0F9SDN5</accession>
<organism evidence="2">
    <name type="scientific">marine sediment metagenome</name>
    <dbReference type="NCBI Taxonomy" id="412755"/>
    <lineage>
        <taxon>unclassified sequences</taxon>
        <taxon>metagenomes</taxon>
        <taxon>ecological metagenomes</taxon>
    </lineage>
</organism>
<name>A0A0F9SDN5_9ZZZZ</name>
<evidence type="ECO:0008006" key="3">
    <source>
        <dbReference type="Google" id="ProtNLM"/>
    </source>
</evidence>